<evidence type="ECO:0000313" key="2">
    <source>
        <dbReference type="Proteomes" id="UP000032250"/>
    </source>
</evidence>
<accession>A0A0D1BT97</accession>
<protein>
    <submittedName>
        <fullName evidence="1">Uncharacterized protein</fullName>
    </submittedName>
</protein>
<dbReference type="AlphaFoldDB" id="A0A0D1BT97"/>
<sequence>MSISLALVPAVLTLKVVMNEKDLDNWVEDSKINMPTTLKDEKEIIKTVKQAGYKINKHGDLIKTEINGEKEFVTWEKENGIWNVVFSKYDSKEMIVDFIMNLNNKAGRKVIYKSIEDMENRNENSTTVEEILELPKVEKEIFPTNFKDKELLLKTLKECGACPKELAEEKIQCNTKECQLIFHKEDGGSYNVEIEDTSSLKNVYHHLSIIDEEYKHNVQEYTYKKVVEKLNETDMYIDNEEILEDNSILLTVNIGE</sequence>
<reference evidence="1 2" key="1">
    <citation type="submission" date="2014-06" db="EMBL/GenBank/DDBJ databases">
        <title>Genome characterization of distinct group I Clostridium botulinum lineages.</title>
        <authorList>
            <person name="Giordani F."/>
            <person name="Anselmo A."/>
            <person name="Fillo S."/>
            <person name="Palozzi A.M."/>
            <person name="Fortunato A."/>
            <person name="Gentile B."/>
            <person name="Ciammaruconi A."/>
            <person name="Anniballi F."/>
            <person name="De Medici D."/>
            <person name="Lista F."/>
        </authorList>
    </citation>
    <scope>NUCLEOTIDE SEQUENCE [LARGE SCALE GENOMIC DNA]</scope>
    <source>
        <strain evidence="1 2">B2 450</strain>
    </source>
</reference>
<proteinExistence type="predicted"/>
<dbReference type="RefSeq" id="WP_003489341.1">
    <property type="nucleotide sequence ID" value="NZ_JXSU01000007.1"/>
</dbReference>
<dbReference type="PATRIC" id="fig|1379739.3.peg.1349"/>
<evidence type="ECO:0000313" key="1">
    <source>
        <dbReference type="EMBL" id="KIS22992.1"/>
    </source>
</evidence>
<dbReference type="EMBL" id="JXSU01000007">
    <property type="protein sequence ID" value="KIS22992.1"/>
    <property type="molecule type" value="Genomic_DNA"/>
</dbReference>
<organism evidence="1 2">
    <name type="scientific">Clostridium botulinum B2 450</name>
    <dbReference type="NCBI Taxonomy" id="1379739"/>
    <lineage>
        <taxon>Bacteria</taxon>
        <taxon>Bacillati</taxon>
        <taxon>Bacillota</taxon>
        <taxon>Clostridia</taxon>
        <taxon>Eubacteriales</taxon>
        <taxon>Clostridiaceae</taxon>
        <taxon>Clostridium</taxon>
    </lineage>
</organism>
<name>A0A0D1BT97_CLOBO</name>
<comment type="caution">
    <text evidence="1">The sequence shown here is derived from an EMBL/GenBank/DDBJ whole genome shotgun (WGS) entry which is preliminary data.</text>
</comment>
<dbReference type="HOGENOM" id="CLU_1084633_0_0_9"/>
<dbReference type="OrthoDB" id="2572148at2"/>
<dbReference type="Proteomes" id="UP000032250">
    <property type="component" value="Unassembled WGS sequence"/>
</dbReference>
<gene>
    <name evidence="1" type="ORF">N495_05140</name>
</gene>